<keyword evidence="4 5" id="KW-0862">Zinc</keyword>
<evidence type="ECO:0000259" key="6">
    <source>
        <dbReference type="PROSITE" id="PS50103"/>
    </source>
</evidence>
<comment type="caution">
    <text evidence="7">The sequence shown here is derived from an EMBL/GenBank/DDBJ whole genome shotgun (WGS) entry which is preliminary data.</text>
</comment>
<evidence type="ECO:0000256" key="5">
    <source>
        <dbReference type="PROSITE-ProRule" id="PRU00723"/>
    </source>
</evidence>
<keyword evidence="2" id="KW-0677">Repeat</keyword>
<dbReference type="InterPro" id="IPR045877">
    <property type="entry name" value="ZFP36-like"/>
</dbReference>
<dbReference type="Pfam" id="PF00642">
    <property type="entry name" value="zf-CCCH"/>
    <property type="match status" value="1"/>
</dbReference>
<dbReference type="GO" id="GO:0003729">
    <property type="term" value="F:mRNA binding"/>
    <property type="evidence" value="ECO:0007669"/>
    <property type="project" value="InterPro"/>
</dbReference>
<accession>A0A699YF29</accession>
<sequence>MEAGTCRYGHKCQFAHGAEELRPVPRHPKYKTEVGADLEPRPCLAELPLPWAVC</sequence>
<feature type="domain" description="C3H1-type" evidence="6">
    <location>
        <begin position="1"/>
        <end position="19"/>
    </location>
</feature>
<dbReference type="PANTHER" id="PTHR12547:SF18">
    <property type="entry name" value="PROTEIN TIS11"/>
    <property type="match status" value="1"/>
</dbReference>
<dbReference type="InterPro" id="IPR036855">
    <property type="entry name" value="Znf_CCCH_sf"/>
</dbReference>
<feature type="zinc finger region" description="C3H1-type" evidence="5">
    <location>
        <begin position="1"/>
        <end position="19"/>
    </location>
</feature>
<organism evidence="7 8">
    <name type="scientific">Haematococcus lacustris</name>
    <name type="common">Green alga</name>
    <name type="synonym">Haematococcus pluvialis</name>
    <dbReference type="NCBI Taxonomy" id="44745"/>
    <lineage>
        <taxon>Eukaryota</taxon>
        <taxon>Viridiplantae</taxon>
        <taxon>Chlorophyta</taxon>
        <taxon>core chlorophytes</taxon>
        <taxon>Chlorophyceae</taxon>
        <taxon>CS clade</taxon>
        <taxon>Chlamydomonadales</taxon>
        <taxon>Haematococcaceae</taxon>
        <taxon>Haematococcus</taxon>
    </lineage>
</organism>
<reference evidence="7 8" key="1">
    <citation type="submission" date="2020-02" db="EMBL/GenBank/DDBJ databases">
        <title>Draft genome sequence of Haematococcus lacustris strain NIES-144.</title>
        <authorList>
            <person name="Morimoto D."/>
            <person name="Nakagawa S."/>
            <person name="Yoshida T."/>
            <person name="Sawayama S."/>
        </authorList>
    </citation>
    <scope>NUCLEOTIDE SEQUENCE [LARGE SCALE GENOMIC DNA]</scope>
    <source>
        <strain evidence="7 8">NIES-144</strain>
    </source>
</reference>
<gene>
    <name evidence="7" type="ORF">HaLaN_00070</name>
</gene>
<keyword evidence="1 5" id="KW-0479">Metal-binding</keyword>
<dbReference type="Gene3D" id="4.10.1000.10">
    <property type="entry name" value="Zinc finger, CCCH-type"/>
    <property type="match status" value="1"/>
</dbReference>
<dbReference type="Proteomes" id="UP000485058">
    <property type="component" value="Unassembled WGS sequence"/>
</dbReference>
<dbReference type="GO" id="GO:0008270">
    <property type="term" value="F:zinc ion binding"/>
    <property type="evidence" value="ECO:0007669"/>
    <property type="project" value="UniProtKB-KW"/>
</dbReference>
<keyword evidence="3 5" id="KW-0863">Zinc-finger</keyword>
<feature type="non-terminal residue" evidence="7">
    <location>
        <position position="54"/>
    </location>
</feature>
<dbReference type="PANTHER" id="PTHR12547">
    <property type="entry name" value="CCCH ZINC FINGER/TIS11-RELATED"/>
    <property type="match status" value="1"/>
</dbReference>
<feature type="non-terminal residue" evidence="7">
    <location>
        <position position="1"/>
    </location>
</feature>
<name>A0A699YF29_HAELA</name>
<keyword evidence="8" id="KW-1185">Reference proteome</keyword>
<dbReference type="AlphaFoldDB" id="A0A699YF29"/>
<evidence type="ECO:0000313" key="7">
    <source>
        <dbReference type="EMBL" id="GFH05584.1"/>
    </source>
</evidence>
<dbReference type="PROSITE" id="PS50103">
    <property type="entry name" value="ZF_C3H1"/>
    <property type="match status" value="1"/>
</dbReference>
<proteinExistence type="predicted"/>
<protein>
    <recommendedName>
        <fullName evidence="6">C3H1-type domain-containing protein</fullName>
    </recommendedName>
</protein>
<evidence type="ECO:0000256" key="4">
    <source>
        <dbReference type="ARBA" id="ARBA00022833"/>
    </source>
</evidence>
<evidence type="ECO:0000313" key="8">
    <source>
        <dbReference type="Proteomes" id="UP000485058"/>
    </source>
</evidence>
<evidence type="ECO:0000256" key="3">
    <source>
        <dbReference type="ARBA" id="ARBA00022771"/>
    </source>
</evidence>
<evidence type="ECO:0000256" key="2">
    <source>
        <dbReference type="ARBA" id="ARBA00022737"/>
    </source>
</evidence>
<dbReference type="EMBL" id="BLLF01000002">
    <property type="protein sequence ID" value="GFH05584.1"/>
    <property type="molecule type" value="Genomic_DNA"/>
</dbReference>
<dbReference type="InterPro" id="IPR000571">
    <property type="entry name" value="Znf_CCCH"/>
</dbReference>
<evidence type="ECO:0000256" key="1">
    <source>
        <dbReference type="ARBA" id="ARBA00022723"/>
    </source>
</evidence>
<dbReference type="SUPFAM" id="SSF90229">
    <property type="entry name" value="CCCH zinc finger"/>
    <property type="match status" value="1"/>
</dbReference>